<feature type="transmembrane region" description="Helical" evidence="1">
    <location>
        <begin position="100"/>
        <end position="117"/>
    </location>
</feature>
<feature type="transmembrane region" description="Helical" evidence="1">
    <location>
        <begin position="76"/>
        <end position="94"/>
    </location>
</feature>
<protein>
    <submittedName>
        <fullName evidence="2">Uncharacterized protein</fullName>
    </submittedName>
</protein>
<reference evidence="2" key="1">
    <citation type="submission" date="2023-10" db="EMBL/GenBank/DDBJ databases">
        <authorList>
            <person name="Chen Y."/>
            <person name="Shah S."/>
            <person name="Dougan E. K."/>
            <person name="Thang M."/>
            <person name="Chan C."/>
        </authorList>
    </citation>
    <scope>NUCLEOTIDE SEQUENCE [LARGE SCALE GENOMIC DNA]</scope>
</reference>
<evidence type="ECO:0000313" key="2">
    <source>
        <dbReference type="EMBL" id="CAK0883390.1"/>
    </source>
</evidence>
<keyword evidence="3" id="KW-1185">Reference proteome</keyword>
<comment type="caution">
    <text evidence="2">The sequence shown here is derived from an EMBL/GenBank/DDBJ whole genome shotgun (WGS) entry which is preliminary data.</text>
</comment>
<sequence length="332" mass="37209">MGSFYPKGGACKCLAHGTDGGCAAFATRTGFTGTRAFCMEYEDPSFSVGIYVVWFDFVAFLCCVLVCPAPQAVKKWALSWHMVYMMAFLSFQGFHASHAVTLTTMLGAGLSLIIVLVPSYDPDKPCCLTCSSVVANKLEEHPMKLQETLKQVLNDSIELMTEQPMRRGSTYTAKGFKIESAIGSISTQFATMVKDYYDSWWEGWLFLFWRRSWFRQARWSCGLYVQFFDEQVGGLDDALHILKKSVVFETAALYDDPDQDEDIASIREFRSGVERETQKLADAIQNYSTPSTQRTSSILRRGIMCGDVSMTCRRSLPPQEAKCATITDACKT</sequence>
<proteinExistence type="predicted"/>
<name>A0ABN9WAW1_9DINO</name>
<keyword evidence="1" id="KW-0812">Transmembrane</keyword>
<feature type="transmembrane region" description="Helical" evidence="1">
    <location>
        <begin position="48"/>
        <end position="69"/>
    </location>
</feature>
<dbReference type="EMBL" id="CAUYUJ010018408">
    <property type="protein sequence ID" value="CAK0883390.1"/>
    <property type="molecule type" value="Genomic_DNA"/>
</dbReference>
<evidence type="ECO:0000313" key="3">
    <source>
        <dbReference type="Proteomes" id="UP001189429"/>
    </source>
</evidence>
<gene>
    <name evidence="2" type="ORF">PCOR1329_LOCUS65617</name>
</gene>
<accession>A0ABN9WAW1</accession>
<dbReference type="Proteomes" id="UP001189429">
    <property type="component" value="Unassembled WGS sequence"/>
</dbReference>
<organism evidence="2 3">
    <name type="scientific">Prorocentrum cordatum</name>
    <dbReference type="NCBI Taxonomy" id="2364126"/>
    <lineage>
        <taxon>Eukaryota</taxon>
        <taxon>Sar</taxon>
        <taxon>Alveolata</taxon>
        <taxon>Dinophyceae</taxon>
        <taxon>Prorocentrales</taxon>
        <taxon>Prorocentraceae</taxon>
        <taxon>Prorocentrum</taxon>
    </lineage>
</organism>
<evidence type="ECO:0000256" key="1">
    <source>
        <dbReference type="SAM" id="Phobius"/>
    </source>
</evidence>
<keyword evidence="1" id="KW-1133">Transmembrane helix</keyword>
<keyword evidence="1" id="KW-0472">Membrane</keyword>